<keyword evidence="2" id="KW-0812">Transmembrane</keyword>
<keyword evidence="5" id="KW-1185">Reference proteome</keyword>
<keyword evidence="2" id="KW-1133">Transmembrane helix</keyword>
<organism evidence="4 5">
    <name type="scientific">Natronococcus pandeyae</name>
    <dbReference type="NCBI Taxonomy" id="2055836"/>
    <lineage>
        <taxon>Archaea</taxon>
        <taxon>Methanobacteriati</taxon>
        <taxon>Methanobacteriota</taxon>
        <taxon>Stenosarchaea group</taxon>
        <taxon>Halobacteria</taxon>
        <taxon>Halobacteriales</taxon>
        <taxon>Natrialbaceae</taxon>
        <taxon>Natronococcus</taxon>
    </lineage>
</organism>
<evidence type="ECO:0000259" key="3">
    <source>
        <dbReference type="Pfam" id="PF24008"/>
    </source>
</evidence>
<feature type="transmembrane region" description="Helical" evidence="2">
    <location>
        <begin position="101"/>
        <end position="117"/>
    </location>
</feature>
<dbReference type="AlphaFoldDB" id="A0A8J8Q4K9"/>
<evidence type="ECO:0000256" key="1">
    <source>
        <dbReference type="SAM" id="MobiDB-lite"/>
    </source>
</evidence>
<dbReference type="InterPro" id="IPR055746">
    <property type="entry name" value="DUF7322"/>
</dbReference>
<feature type="compositionally biased region" description="Basic and acidic residues" evidence="1">
    <location>
        <begin position="39"/>
        <end position="49"/>
    </location>
</feature>
<feature type="compositionally biased region" description="Acidic residues" evidence="1">
    <location>
        <begin position="139"/>
        <end position="160"/>
    </location>
</feature>
<feature type="region of interest" description="Disordered" evidence="1">
    <location>
        <begin position="127"/>
        <end position="195"/>
    </location>
</feature>
<feature type="region of interest" description="Disordered" evidence="1">
    <location>
        <begin position="1"/>
        <end position="61"/>
    </location>
</feature>
<keyword evidence="2" id="KW-0472">Membrane</keyword>
<feature type="compositionally biased region" description="Low complexity" evidence="1">
    <location>
        <begin position="127"/>
        <end position="138"/>
    </location>
</feature>
<name>A0A8J8Q4K9_9EURY</name>
<reference evidence="4" key="1">
    <citation type="submission" date="2017-11" db="EMBL/GenBank/DDBJ databases">
        <authorList>
            <person name="Kajale S.C."/>
            <person name="Sharma A."/>
        </authorList>
    </citation>
    <scope>NUCLEOTIDE SEQUENCE</scope>
    <source>
        <strain evidence="4">LS1_42</strain>
    </source>
</reference>
<evidence type="ECO:0000313" key="5">
    <source>
        <dbReference type="Proteomes" id="UP000766904"/>
    </source>
</evidence>
<evidence type="ECO:0000256" key="2">
    <source>
        <dbReference type="SAM" id="Phobius"/>
    </source>
</evidence>
<protein>
    <recommendedName>
        <fullName evidence="3">DUF7322 domain-containing protein</fullName>
    </recommendedName>
</protein>
<dbReference type="Proteomes" id="UP000766904">
    <property type="component" value="Unassembled WGS sequence"/>
</dbReference>
<accession>A0A8J8Q4K9</accession>
<feature type="compositionally biased region" description="Polar residues" evidence="1">
    <location>
        <begin position="172"/>
        <end position="182"/>
    </location>
</feature>
<feature type="transmembrane region" description="Helical" evidence="2">
    <location>
        <begin position="71"/>
        <end position="95"/>
    </location>
</feature>
<feature type="compositionally biased region" description="Low complexity" evidence="1">
    <location>
        <begin position="50"/>
        <end position="61"/>
    </location>
</feature>
<evidence type="ECO:0000313" key="4">
    <source>
        <dbReference type="EMBL" id="TYL40451.1"/>
    </source>
</evidence>
<gene>
    <name evidence="4" type="ORF">CV102_02435</name>
</gene>
<proteinExistence type="predicted"/>
<sequence length="195" mass="20759">MVFDRSEHEPEEWDPEEEYADPDNDSLTIPRVATEDAGSDLRSEMRSELESPTTPEMSTTEADVSGDLLQAFWSIVLVVNAAVLALSLGVLFLIFEGRSTHSIALVGGGVILFGSAVRRYRSYRAADADSTTNGGDDATTNDDDDDTTTSGDDADDDNGEPPESGVGADAAQSPTGETNSAPQAEHRSSDDPDRT</sequence>
<feature type="domain" description="DUF7322" evidence="3">
    <location>
        <begin position="62"/>
        <end position="122"/>
    </location>
</feature>
<feature type="compositionally biased region" description="Basic and acidic residues" evidence="1">
    <location>
        <begin position="184"/>
        <end position="195"/>
    </location>
</feature>
<dbReference type="RefSeq" id="WP_148856244.1">
    <property type="nucleotide sequence ID" value="NZ_PHNJ01000001.1"/>
</dbReference>
<feature type="compositionally biased region" description="Acidic residues" evidence="1">
    <location>
        <begin position="9"/>
        <end position="24"/>
    </location>
</feature>
<dbReference type="OrthoDB" id="330633at2157"/>
<comment type="caution">
    <text evidence="4">The sequence shown here is derived from an EMBL/GenBank/DDBJ whole genome shotgun (WGS) entry which is preliminary data.</text>
</comment>
<dbReference type="Pfam" id="PF24008">
    <property type="entry name" value="DUF7322"/>
    <property type="match status" value="1"/>
</dbReference>
<dbReference type="EMBL" id="PHNJ01000001">
    <property type="protein sequence ID" value="TYL40451.1"/>
    <property type="molecule type" value="Genomic_DNA"/>
</dbReference>